<sequence length="160" mass="17985">MKHRIPPLVESVEGGGVTWKRLDNIDYELLGYFLSCHLILEHYVDHFLQGYSDRPFSWGKAKLTFGQKLSLLSGEQFPEPWNPVPSLKHLNKLRNKFAHNISATLSMDDLLPLREFLRKVSKDEGGVPNGEREVLEAYTSLAGAFFAGAISRSARGAEAK</sequence>
<dbReference type="STRING" id="488535.SAMN04487963_1824"/>
<evidence type="ECO:0008006" key="3">
    <source>
        <dbReference type="Google" id="ProtNLM"/>
    </source>
</evidence>
<protein>
    <recommendedName>
        <fullName evidence="3">Mannitol repressor</fullName>
    </recommendedName>
</protein>
<organism evidence="1 2">
    <name type="scientific">Marinobacter zhejiangensis</name>
    <dbReference type="NCBI Taxonomy" id="488535"/>
    <lineage>
        <taxon>Bacteria</taxon>
        <taxon>Pseudomonadati</taxon>
        <taxon>Pseudomonadota</taxon>
        <taxon>Gammaproteobacteria</taxon>
        <taxon>Pseudomonadales</taxon>
        <taxon>Marinobacteraceae</taxon>
        <taxon>Marinobacter</taxon>
    </lineage>
</organism>
<keyword evidence="2" id="KW-1185">Reference proteome</keyword>
<accession>A0A1I4P6A6</accession>
<name>A0A1I4P6A6_9GAMM</name>
<dbReference type="Proteomes" id="UP000198519">
    <property type="component" value="Unassembled WGS sequence"/>
</dbReference>
<dbReference type="EMBL" id="FOUE01000002">
    <property type="protein sequence ID" value="SFM23145.1"/>
    <property type="molecule type" value="Genomic_DNA"/>
</dbReference>
<gene>
    <name evidence="1" type="ORF">SAMN04487963_1824</name>
</gene>
<dbReference type="RefSeq" id="WP_139214353.1">
    <property type="nucleotide sequence ID" value="NZ_FOUE01000002.1"/>
</dbReference>
<dbReference type="OrthoDB" id="8479922at2"/>
<dbReference type="AlphaFoldDB" id="A0A1I4P6A6"/>
<reference evidence="2" key="1">
    <citation type="submission" date="2016-10" db="EMBL/GenBank/DDBJ databases">
        <authorList>
            <person name="Varghese N."/>
            <person name="Submissions S."/>
        </authorList>
    </citation>
    <scope>NUCLEOTIDE SEQUENCE [LARGE SCALE GENOMIC DNA]</scope>
    <source>
        <strain evidence="2">CGMCC 1.7061</strain>
    </source>
</reference>
<evidence type="ECO:0000313" key="2">
    <source>
        <dbReference type="Proteomes" id="UP000198519"/>
    </source>
</evidence>
<evidence type="ECO:0000313" key="1">
    <source>
        <dbReference type="EMBL" id="SFM23145.1"/>
    </source>
</evidence>
<proteinExistence type="predicted"/>